<name>A0ABR3WIC6_9PEZI</name>
<accession>A0ABR3WIC6</accession>
<comment type="caution">
    <text evidence="1">The sequence shown here is derived from an EMBL/GenBank/DDBJ whole genome shotgun (WGS) entry which is preliminary data.</text>
</comment>
<evidence type="ECO:0000313" key="1">
    <source>
        <dbReference type="EMBL" id="KAL1861847.1"/>
    </source>
</evidence>
<organism evidence="1 2">
    <name type="scientific">Phialemonium thermophilum</name>
    <dbReference type="NCBI Taxonomy" id="223376"/>
    <lineage>
        <taxon>Eukaryota</taxon>
        <taxon>Fungi</taxon>
        <taxon>Dikarya</taxon>
        <taxon>Ascomycota</taxon>
        <taxon>Pezizomycotina</taxon>
        <taxon>Sordariomycetes</taxon>
        <taxon>Sordariomycetidae</taxon>
        <taxon>Cephalothecales</taxon>
        <taxon>Cephalothecaceae</taxon>
        <taxon>Phialemonium</taxon>
    </lineage>
</organism>
<proteinExistence type="predicted"/>
<reference evidence="1 2" key="1">
    <citation type="journal article" date="2024" name="Commun. Biol.">
        <title>Comparative genomic analysis of thermophilic fungi reveals convergent evolutionary adaptations and gene losses.</title>
        <authorList>
            <person name="Steindorff A.S."/>
            <person name="Aguilar-Pontes M.V."/>
            <person name="Robinson A.J."/>
            <person name="Andreopoulos B."/>
            <person name="LaButti K."/>
            <person name="Kuo A."/>
            <person name="Mondo S."/>
            <person name="Riley R."/>
            <person name="Otillar R."/>
            <person name="Haridas S."/>
            <person name="Lipzen A."/>
            <person name="Grimwood J."/>
            <person name="Schmutz J."/>
            <person name="Clum A."/>
            <person name="Reid I.D."/>
            <person name="Moisan M.C."/>
            <person name="Butler G."/>
            <person name="Nguyen T.T.M."/>
            <person name="Dewar K."/>
            <person name="Conant G."/>
            <person name="Drula E."/>
            <person name="Henrissat B."/>
            <person name="Hansel C."/>
            <person name="Singer S."/>
            <person name="Hutchinson M.I."/>
            <person name="de Vries R.P."/>
            <person name="Natvig D.O."/>
            <person name="Powell A.J."/>
            <person name="Tsang A."/>
            <person name="Grigoriev I.V."/>
        </authorList>
    </citation>
    <scope>NUCLEOTIDE SEQUENCE [LARGE SCALE GENOMIC DNA]</scope>
    <source>
        <strain evidence="1 2">ATCC 24622</strain>
    </source>
</reference>
<dbReference type="Proteomes" id="UP001586593">
    <property type="component" value="Unassembled WGS sequence"/>
</dbReference>
<keyword evidence="2" id="KW-1185">Reference proteome</keyword>
<evidence type="ECO:0000313" key="2">
    <source>
        <dbReference type="Proteomes" id="UP001586593"/>
    </source>
</evidence>
<protein>
    <submittedName>
        <fullName evidence="1">Uncharacterized protein</fullName>
    </submittedName>
</protein>
<gene>
    <name evidence="1" type="ORF">VTK73DRAFT_6907</name>
</gene>
<sequence length="218" mass="22573">MAEGVAEGRVPLRIRREGARRPLEAGARRLGLGRVELLDQVLGTDPVVVGDVGRRAAAQEGADALPSIALGGEVDGGVALGVLGVDQLLHEGGLVRHPQLVQDVVQVVSRTRMGVHPAVHNGGVVDGRGAGRVPGVDGAEELLEHQREGLLLVAVGEADGPHERRLAAGVAGHQVRAKSLELLDDVDVAHGRSPVERGIAVLVDGPVGLEVRRRVGGV</sequence>
<dbReference type="EMBL" id="JAZHXJ010000404">
    <property type="protein sequence ID" value="KAL1861847.1"/>
    <property type="molecule type" value="Genomic_DNA"/>
</dbReference>